<dbReference type="CDD" id="cd01392">
    <property type="entry name" value="HTH_LacI"/>
    <property type="match status" value="1"/>
</dbReference>
<evidence type="ECO:0000259" key="4">
    <source>
        <dbReference type="PROSITE" id="PS50932"/>
    </source>
</evidence>
<dbReference type="Proteomes" id="UP000199595">
    <property type="component" value="Unassembled WGS sequence"/>
</dbReference>
<evidence type="ECO:0000256" key="2">
    <source>
        <dbReference type="ARBA" id="ARBA00023125"/>
    </source>
</evidence>
<keyword evidence="2" id="KW-0238">DNA-binding</keyword>
<dbReference type="SMART" id="SM00354">
    <property type="entry name" value="HTH_LACI"/>
    <property type="match status" value="1"/>
</dbReference>
<organism evidence="5 6">
    <name type="scientific">Lutibacter oricola</name>
    <dbReference type="NCBI Taxonomy" id="762486"/>
    <lineage>
        <taxon>Bacteria</taxon>
        <taxon>Pseudomonadati</taxon>
        <taxon>Bacteroidota</taxon>
        <taxon>Flavobacteriia</taxon>
        <taxon>Flavobacteriales</taxon>
        <taxon>Flavobacteriaceae</taxon>
        <taxon>Lutibacter</taxon>
    </lineage>
</organism>
<dbReference type="Gene3D" id="3.40.50.2300">
    <property type="match status" value="2"/>
</dbReference>
<dbReference type="Gene3D" id="1.10.260.40">
    <property type="entry name" value="lambda repressor-like DNA-binding domains"/>
    <property type="match status" value="1"/>
</dbReference>
<dbReference type="AlphaFoldDB" id="A0A1H3DZU6"/>
<dbReference type="RefSeq" id="WP_090124646.1">
    <property type="nucleotide sequence ID" value="NZ_FNNJ01000008.1"/>
</dbReference>
<evidence type="ECO:0000256" key="1">
    <source>
        <dbReference type="ARBA" id="ARBA00023015"/>
    </source>
</evidence>
<name>A0A1H3DZU6_9FLAO</name>
<evidence type="ECO:0000313" key="5">
    <source>
        <dbReference type="EMBL" id="SDX71992.1"/>
    </source>
</evidence>
<keyword evidence="6" id="KW-1185">Reference proteome</keyword>
<dbReference type="GO" id="GO:0000976">
    <property type="term" value="F:transcription cis-regulatory region binding"/>
    <property type="evidence" value="ECO:0007669"/>
    <property type="project" value="TreeGrafter"/>
</dbReference>
<keyword evidence="3" id="KW-0804">Transcription</keyword>
<dbReference type="InterPro" id="IPR000843">
    <property type="entry name" value="HTH_LacI"/>
</dbReference>
<dbReference type="EMBL" id="FNNJ01000008">
    <property type="protein sequence ID" value="SDX71992.1"/>
    <property type="molecule type" value="Genomic_DNA"/>
</dbReference>
<keyword evidence="1" id="KW-0805">Transcription regulation</keyword>
<sequence>MITIKDIAKIANVSPGTVDRVIHNRSGVSEKTKEKIQQILKEHKFKINTVARSLALRKKYTIAVLIPDFDEANLFWKSPFMGVSKAADEMLHLGMSIEVYKFNQLKGETFVTEYKKILETKPDAVIFSPYFIEETLKFTEKLDEINTPYIFINLDVDNLNNLCFIGQDAYQGGFTSAKLMHISTGGKTEYLISLIASKLYSNTLIENRIRGFKDYFLLKNIDANYTTFYLEDLDDEGVVSLKLNEILNENPEINGIWVPSSRISIISNSLPSNKLNNLSLIGFDTTIQNVECLKDDKVTFLISQKSFNQGYRAIKTMADYLIQNKNPSKKIYSPIEIITKENAEYSQQNKWEYKKENNY</sequence>
<proteinExistence type="predicted"/>
<protein>
    <submittedName>
        <fullName evidence="5">Transcriptional regulator, LacI family</fullName>
    </submittedName>
</protein>
<dbReference type="STRING" id="762486.SAMN05444411_108130"/>
<feature type="domain" description="HTH lacI-type" evidence="4">
    <location>
        <begin position="2"/>
        <end position="56"/>
    </location>
</feature>
<evidence type="ECO:0000256" key="3">
    <source>
        <dbReference type="ARBA" id="ARBA00023163"/>
    </source>
</evidence>
<dbReference type="PANTHER" id="PTHR30146:SF144">
    <property type="entry name" value="LACI-FAMILY TRANSCRIPTION REGULATOR"/>
    <property type="match status" value="1"/>
</dbReference>
<dbReference type="PROSITE" id="PS00356">
    <property type="entry name" value="HTH_LACI_1"/>
    <property type="match status" value="1"/>
</dbReference>
<dbReference type="GO" id="GO:0003700">
    <property type="term" value="F:DNA-binding transcription factor activity"/>
    <property type="evidence" value="ECO:0007669"/>
    <property type="project" value="TreeGrafter"/>
</dbReference>
<evidence type="ECO:0000313" key="6">
    <source>
        <dbReference type="Proteomes" id="UP000199595"/>
    </source>
</evidence>
<dbReference type="SUPFAM" id="SSF47413">
    <property type="entry name" value="lambda repressor-like DNA-binding domains"/>
    <property type="match status" value="1"/>
</dbReference>
<dbReference type="Pfam" id="PF13407">
    <property type="entry name" value="Peripla_BP_4"/>
    <property type="match status" value="1"/>
</dbReference>
<dbReference type="InterPro" id="IPR028082">
    <property type="entry name" value="Peripla_BP_I"/>
</dbReference>
<dbReference type="PROSITE" id="PS50932">
    <property type="entry name" value="HTH_LACI_2"/>
    <property type="match status" value="1"/>
</dbReference>
<accession>A0A1H3DZU6</accession>
<dbReference type="InterPro" id="IPR010982">
    <property type="entry name" value="Lambda_DNA-bd_dom_sf"/>
</dbReference>
<dbReference type="InterPro" id="IPR025997">
    <property type="entry name" value="SBP_2_dom"/>
</dbReference>
<dbReference type="Pfam" id="PF00356">
    <property type="entry name" value="LacI"/>
    <property type="match status" value="1"/>
</dbReference>
<dbReference type="PANTHER" id="PTHR30146">
    <property type="entry name" value="LACI-RELATED TRANSCRIPTIONAL REPRESSOR"/>
    <property type="match status" value="1"/>
</dbReference>
<gene>
    <name evidence="5" type="ORF">SAMN05444411_108130</name>
</gene>
<dbReference type="OrthoDB" id="628703at2"/>
<reference evidence="5 6" key="1">
    <citation type="submission" date="2016-10" db="EMBL/GenBank/DDBJ databases">
        <authorList>
            <person name="de Groot N.N."/>
        </authorList>
    </citation>
    <scope>NUCLEOTIDE SEQUENCE [LARGE SCALE GENOMIC DNA]</scope>
    <source>
        <strain evidence="5 6">DSM 24956</strain>
    </source>
</reference>
<dbReference type="SUPFAM" id="SSF53822">
    <property type="entry name" value="Periplasmic binding protein-like I"/>
    <property type="match status" value="1"/>
</dbReference>